<proteinExistence type="predicted"/>
<dbReference type="PROSITE" id="PS01124">
    <property type="entry name" value="HTH_ARAC_FAMILY_2"/>
    <property type="match status" value="1"/>
</dbReference>
<dbReference type="InterPro" id="IPR018060">
    <property type="entry name" value="HTH_AraC"/>
</dbReference>
<evidence type="ECO:0000256" key="3">
    <source>
        <dbReference type="ARBA" id="ARBA00023163"/>
    </source>
</evidence>
<protein>
    <submittedName>
        <fullName evidence="5">Helix-turn-helix transcriptional regulator</fullName>
    </submittedName>
</protein>
<dbReference type="EMBL" id="JBHSMA010000002">
    <property type="protein sequence ID" value="MFC5409383.1"/>
    <property type="molecule type" value="Genomic_DNA"/>
</dbReference>
<dbReference type="InterPro" id="IPR009057">
    <property type="entry name" value="Homeodomain-like_sf"/>
</dbReference>
<evidence type="ECO:0000256" key="1">
    <source>
        <dbReference type="ARBA" id="ARBA00023015"/>
    </source>
</evidence>
<organism evidence="5 6">
    <name type="scientific">Larkinella bovis</name>
    <dbReference type="NCBI Taxonomy" id="683041"/>
    <lineage>
        <taxon>Bacteria</taxon>
        <taxon>Pseudomonadati</taxon>
        <taxon>Bacteroidota</taxon>
        <taxon>Cytophagia</taxon>
        <taxon>Cytophagales</taxon>
        <taxon>Spirosomataceae</taxon>
        <taxon>Larkinella</taxon>
    </lineage>
</organism>
<sequence>MAATVLNTADLLDGEIIARSQVLNPSTGGTTDPGLLRFRHPEAGLIQVRNSDFAHMQIIDMQWEAPKDIILHETVPSDCIAINFMLGGCVDSQFRGLKNCLNMRAGTHNLIYTPESGHTNWMPGGQSLSTLLVTLDKNFFAASIGQDDAWSEQILTDLEHDRPFAGFQGVGMVTPPMRYLIDDIRNNKATGPLRNLLLQSRILELIAFEIEQFKTPATCCETIPADEVDKLHQLKTYLDANFLGEHSLAQLSRYCLLNEFKLKKGFKALFNITIFNYLRKRRMEYAGQLLRNGAMSVDEVADRLGYEHSQHFSIAFKKYTGLNPSQYQRGKSAGRSLPAG</sequence>
<keyword evidence="1" id="KW-0805">Transcription regulation</keyword>
<accession>A0ABW0IA36</accession>
<gene>
    <name evidence="5" type="ORF">ACFPMF_08705</name>
</gene>
<evidence type="ECO:0000313" key="6">
    <source>
        <dbReference type="Proteomes" id="UP001596106"/>
    </source>
</evidence>
<comment type="caution">
    <text evidence="5">The sequence shown here is derived from an EMBL/GenBank/DDBJ whole genome shotgun (WGS) entry which is preliminary data.</text>
</comment>
<name>A0ABW0IA36_9BACT</name>
<feature type="domain" description="HTH araC/xylS-type" evidence="4">
    <location>
        <begin position="232"/>
        <end position="330"/>
    </location>
</feature>
<dbReference type="SMART" id="SM00342">
    <property type="entry name" value="HTH_ARAC"/>
    <property type="match status" value="1"/>
</dbReference>
<dbReference type="PRINTS" id="PR00032">
    <property type="entry name" value="HTHARAC"/>
</dbReference>
<dbReference type="SUPFAM" id="SSF46689">
    <property type="entry name" value="Homeodomain-like"/>
    <property type="match status" value="1"/>
</dbReference>
<evidence type="ECO:0000313" key="5">
    <source>
        <dbReference type="EMBL" id="MFC5409383.1"/>
    </source>
</evidence>
<dbReference type="Gene3D" id="1.10.10.60">
    <property type="entry name" value="Homeodomain-like"/>
    <property type="match status" value="2"/>
</dbReference>
<dbReference type="Pfam" id="PF12833">
    <property type="entry name" value="HTH_18"/>
    <property type="match status" value="1"/>
</dbReference>
<dbReference type="InterPro" id="IPR020449">
    <property type="entry name" value="Tscrpt_reg_AraC-type_HTH"/>
</dbReference>
<evidence type="ECO:0000259" key="4">
    <source>
        <dbReference type="PROSITE" id="PS01124"/>
    </source>
</evidence>
<keyword evidence="6" id="KW-1185">Reference proteome</keyword>
<dbReference type="InterPro" id="IPR053142">
    <property type="entry name" value="PchR_regulatory_protein"/>
</dbReference>
<dbReference type="Proteomes" id="UP001596106">
    <property type="component" value="Unassembled WGS sequence"/>
</dbReference>
<dbReference type="PANTHER" id="PTHR47893:SF1">
    <property type="entry name" value="REGULATORY PROTEIN PCHR"/>
    <property type="match status" value="1"/>
</dbReference>
<keyword evidence="2" id="KW-0238">DNA-binding</keyword>
<evidence type="ECO:0000256" key="2">
    <source>
        <dbReference type="ARBA" id="ARBA00023125"/>
    </source>
</evidence>
<dbReference type="RefSeq" id="WP_379843240.1">
    <property type="nucleotide sequence ID" value="NZ_JBHSMA010000002.1"/>
</dbReference>
<reference evidence="6" key="1">
    <citation type="journal article" date="2019" name="Int. J. Syst. Evol. Microbiol.">
        <title>The Global Catalogue of Microorganisms (GCM) 10K type strain sequencing project: providing services to taxonomists for standard genome sequencing and annotation.</title>
        <authorList>
            <consortium name="The Broad Institute Genomics Platform"/>
            <consortium name="The Broad Institute Genome Sequencing Center for Infectious Disease"/>
            <person name="Wu L."/>
            <person name="Ma J."/>
        </authorList>
    </citation>
    <scope>NUCLEOTIDE SEQUENCE [LARGE SCALE GENOMIC DNA]</scope>
    <source>
        <strain evidence="6">CCUG 55250</strain>
    </source>
</reference>
<dbReference type="PANTHER" id="PTHR47893">
    <property type="entry name" value="REGULATORY PROTEIN PCHR"/>
    <property type="match status" value="1"/>
</dbReference>
<keyword evidence="3" id="KW-0804">Transcription</keyword>